<comment type="caution">
    <text evidence="1">The sequence shown here is derived from an EMBL/GenBank/DDBJ whole genome shotgun (WGS) entry which is preliminary data.</text>
</comment>
<gene>
    <name evidence="1" type="ORF">HMPREF0653_01898</name>
</gene>
<reference evidence="1 2" key="1">
    <citation type="submission" date="2013-06" db="EMBL/GenBank/DDBJ databases">
        <authorList>
            <person name="Weinstock G."/>
            <person name="Sodergren E."/>
            <person name="Lobos E.A."/>
            <person name="Fulton L."/>
            <person name="Fulton R."/>
            <person name="Courtney L."/>
            <person name="Fronick C."/>
            <person name="O'Laughlin M."/>
            <person name="Godfrey J."/>
            <person name="Wilson R.M."/>
            <person name="Miner T."/>
            <person name="Farmer C."/>
            <person name="Delehaunty K."/>
            <person name="Cordes M."/>
            <person name="Minx P."/>
            <person name="Tomlinson C."/>
            <person name="Chen J."/>
            <person name="Wollam A."/>
            <person name="Pepin K.H."/>
            <person name="Bhonagiri V."/>
            <person name="Zhang X."/>
            <person name="Warren W."/>
            <person name="Mitreva M."/>
            <person name="Mardis E.R."/>
            <person name="Wilson R.K."/>
        </authorList>
    </citation>
    <scope>NUCLEOTIDE SEQUENCE [LARGE SCALE GENOMIC DNA]</scope>
    <source>
        <strain evidence="1 2">ATCC 29426</strain>
    </source>
</reference>
<proteinExistence type="predicted"/>
<accession>A0ABN0NQQ4</accession>
<name>A0ABN0NQQ4_9BACT</name>
<dbReference type="Proteomes" id="UP000016660">
    <property type="component" value="Unassembled WGS sequence"/>
</dbReference>
<protein>
    <submittedName>
        <fullName evidence="1">Uncharacterized protein</fullName>
    </submittedName>
</protein>
<sequence>MIFEVLCFSICKTLKKILHYLYVSFQFSVLMNNMWKNRTK</sequence>
<dbReference type="EMBL" id="AWUY01000175">
    <property type="protein sequence ID" value="ERJ75328.1"/>
    <property type="molecule type" value="Genomic_DNA"/>
</dbReference>
<evidence type="ECO:0000313" key="1">
    <source>
        <dbReference type="EMBL" id="ERJ75328.1"/>
    </source>
</evidence>
<keyword evidence="2" id="KW-1185">Reference proteome</keyword>
<evidence type="ECO:0000313" key="2">
    <source>
        <dbReference type="Proteomes" id="UP000016660"/>
    </source>
</evidence>
<organism evidence="1 2">
    <name type="scientific">Prevotella disiens JCM 6334 = ATCC 29426</name>
    <dbReference type="NCBI Taxonomy" id="1235811"/>
    <lineage>
        <taxon>Bacteria</taxon>
        <taxon>Pseudomonadati</taxon>
        <taxon>Bacteroidota</taxon>
        <taxon>Bacteroidia</taxon>
        <taxon>Bacteroidales</taxon>
        <taxon>Prevotellaceae</taxon>
        <taxon>Prevotella</taxon>
    </lineage>
</organism>